<name>A0A5B0MNJ6_PUCGR</name>
<reference evidence="1 2" key="1">
    <citation type="submission" date="2019-05" db="EMBL/GenBank/DDBJ databases">
        <title>Emergence of the Ug99 lineage of the wheat stem rust pathogen through somatic hybridization.</title>
        <authorList>
            <person name="Li F."/>
            <person name="Upadhyaya N.M."/>
            <person name="Sperschneider J."/>
            <person name="Matny O."/>
            <person name="Nguyen-Phuc H."/>
            <person name="Mago R."/>
            <person name="Raley C."/>
            <person name="Miller M.E."/>
            <person name="Silverstein K.A.T."/>
            <person name="Henningsen E."/>
            <person name="Hirsch C.D."/>
            <person name="Visser B."/>
            <person name="Pretorius Z.A."/>
            <person name="Steffenson B.J."/>
            <person name="Schwessinger B."/>
            <person name="Dodds P.N."/>
            <person name="Figueroa M."/>
        </authorList>
    </citation>
    <scope>NUCLEOTIDE SEQUENCE [LARGE SCALE GENOMIC DNA]</scope>
    <source>
        <strain evidence="1">21-0</strain>
    </source>
</reference>
<gene>
    <name evidence="1" type="ORF">PGT21_011726</name>
</gene>
<dbReference type="OrthoDB" id="2509477at2759"/>
<proteinExistence type="predicted"/>
<evidence type="ECO:0000313" key="2">
    <source>
        <dbReference type="Proteomes" id="UP000324748"/>
    </source>
</evidence>
<dbReference type="EMBL" id="VSWC01000144">
    <property type="protein sequence ID" value="KAA1077554.1"/>
    <property type="molecule type" value="Genomic_DNA"/>
</dbReference>
<dbReference type="Proteomes" id="UP000324748">
    <property type="component" value="Unassembled WGS sequence"/>
</dbReference>
<accession>A0A5B0MNJ6</accession>
<organism evidence="1 2">
    <name type="scientific">Puccinia graminis f. sp. tritici</name>
    <dbReference type="NCBI Taxonomy" id="56615"/>
    <lineage>
        <taxon>Eukaryota</taxon>
        <taxon>Fungi</taxon>
        <taxon>Dikarya</taxon>
        <taxon>Basidiomycota</taxon>
        <taxon>Pucciniomycotina</taxon>
        <taxon>Pucciniomycetes</taxon>
        <taxon>Pucciniales</taxon>
        <taxon>Pucciniaceae</taxon>
        <taxon>Puccinia</taxon>
    </lineage>
</organism>
<keyword evidence="2" id="KW-1185">Reference proteome</keyword>
<dbReference type="AlphaFoldDB" id="A0A5B0MNJ6"/>
<sequence length="110" mass="12839">MLKTPQKVTATEEPAEQPISLNSIGIIVESAMTALRAEFENSLKKYSDDRCESHQRMMDKVIGLQDEVAGFDEGIKLSYRRLEGPVYRSTNNRRRRLLLLHRRARHRREQ</sequence>
<protein>
    <submittedName>
        <fullName evidence="1">Uncharacterized protein</fullName>
    </submittedName>
</protein>
<comment type="caution">
    <text evidence="1">The sequence shown here is derived from an EMBL/GenBank/DDBJ whole genome shotgun (WGS) entry which is preliminary data.</text>
</comment>
<evidence type="ECO:0000313" key="1">
    <source>
        <dbReference type="EMBL" id="KAA1077554.1"/>
    </source>
</evidence>